<proteinExistence type="predicted"/>
<feature type="compositionally biased region" description="Basic and acidic residues" evidence="1">
    <location>
        <begin position="12"/>
        <end position="24"/>
    </location>
</feature>
<keyword evidence="3" id="KW-1185">Reference proteome</keyword>
<dbReference type="EMBL" id="AUZM01000010">
    <property type="protein sequence ID" value="ERT08490.1"/>
    <property type="molecule type" value="Genomic_DNA"/>
</dbReference>
<dbReference type="AlphaFoldDB" id="U7QN29"/>
<evidence type="ECO:0000313" key="2">
    <source>
        <dbReference type="EMBL" id="ERT08490.1"/>
    </source>
</evidence>
<name>U7QN29_9CYAN</name>
<dbReference type="RefSeq" id="WP_023065313.1">
    <property type="nucleotide sequence ID" value="NZ_AUZM01000010.1"/>
</dbReference>
<organism evidence="2 3">
    <name type="scientific">Lyngbya aestuarii BL J</name>
    <dbReference type="NCBI Taxonomy" id="1348334"/>
    <lineage>
        <taxon>Bacteria</taxon>
        <taxon>Bacillati</taxon>
        <taxon>Cyanobacteriota</taxon>
        <taxon>Cyanophyceae</taxon>
        <taxon>Oscillatoriophycideae</taxon>
        <taxon>Oscillatoriales</taxon>
        <taxon>Microcoleaceae</taxon>
        <taxon>Lyngbya</taxon>
    </lineage>
</organism>
<evidence type="ECO:0000313" key="3">
    <source>
        <dbReference type="Proteomes" id="UP000017127"/>
    </source>
</evidence>
<comment type="caution">
    <text evidence="2">The sequence shown here is derived from an EMBL/GenBank/DDBJ whole genome shotgun (WGS) entry which is preliminary data.</text>
</comment>
<protein>
    <submittedName>
        <fullName evidence="2">Uncharacterized protein</fullName>
    </submittedName>
</protein>
<feature type="region of interest" description="Disordered" evidence="1">
    <location>
        <begin position="1"/>
        <end position="24"/>
    </location>
</feature>
<accession>U7QN29</accession>
<dbReference type="OrthoDB" id="9849737at2"/>
<evidence type="ECO:0000256" key="1">
    <source>
        <dbReference type="SAM" id="MobiDB-lite"/>
    </source>
</evidence>
<gene>
    <name evidence="2" type="ORF">M595_1473</name>
</gene>
<dbReference type="Proteomes" id="UP000017127">
    <property type="component" value="Unassembled WGS sequence"/>
</dbReference>
<reference evidence="2 3" key="1">
    <citation type="journal article" date="2013" name="Front. Microbiol.">
        <title>Comparative genomic analyses of the cyanobacterium, Lyngbya aestuarii BL J, a powerful hydrogen producer.</title>
        <authorList>
            <person name="Kothari A."/>
            <person name="Vaughn M."/>
            <person name="Garcia-Pichel F."/>
        </authorList>
    </citation>
    <scope>NUCLEOTIDE SEQUENCE [LARGE SCALE GENOMIC DNA]</scope>
    <source>
        <strain evidence="2 3">BL J</strain>
    </source>
</reference>
<feature type="compositionally biased region" description="Polar residues" evidence="1">
    <location>
        <begin position="1"/>
        <end position="11"/>
    </location>
</feature>
<sequence>MIWTTSKPNSQHKTDLSVDGDRRRQPTKVYSQVKRFFGEFWQFSLYYGEFIATRSNSQASSRGDQTH</sequence>